<dbReference type="NCBIfam" id="TIGR04057">
    <property type="entry name" value="SusC_RagA_signa"/>
    <property type="match status" value="1"/>
</dbReference>
<comment type="subcellular location">
    <subcellularLocation>
        <location evidence="1 8">Cell outer membrane</location>
        <topology evidence="1 8">Multi-pass membrane protein</topology>
    </subcellularLocation>
</comment>
<evidence type="ECO:0000256" key="4">
    <source>
        <dbReference type="ARBA" id="ARBA00022692"/>
    </source>
</evidence>
<evidence type="ECO:0000256" key="7">
    <source>
        <dbReference type="ARBA" id="ARBA00023237"/>
    </source>
</evidence>
<dbReference type="SUPFAM" id="SSF56935">
    <property type="entry name" value="Porins"/>
    <property type="match status" value="1"/>
</dbReference>
<accession>A0ABT8KJQ8</accession>
<feature type="domain" description="TonB-dependent receptor plug" evidence="11">
    <location>
        <begin position="226"/>
        <end position="334"/>
    </location>
</feature>
<keyword evidence="12" id="KW-0675">Receptor</keyword>
<evidence type="ECO:0000259" key="10">
    <source>
        <dbReference type="Pfam" id="PF00593"/>
    </source>
</evidence>
<protein>
    <submittedName>
        <fullName evidence="12">TonB-dependent receptor</fullName>
    </submittedName>
</protein>
<evidence type="ECO:0000256" key="8">
    <source>
        <dbReference type="PROSITE-ProRule" id="PRU01360"/>
    </source>
</evidence>
<dbReference type="InterPro" id="IPR039426">
    <property type="entry name" value="TonB-dep_rcpt-like"/>
</dbReference>
<dbReference type="InterPro" id="IPR023997">
    <property type="entry name" value="TonB-dep_OMP_SusC/RagA_CS"/>
</dbReference>
<evidence type="ECO:0000256" key="3">
    <source>
        <dbReference type="ARBA" id="ARBA00022452"/>
    </source>
</evidence>
<comment type="similarity">
    <text evidence="8 9">Belongs to the TonB-dependent receptor family.</text>
</comment>
<dbReference type="InterPro" id="IPR023996">
    <property type="entry name" value="TonB-dep_OMP_SusC/RagA"/>
</dbReference>
<gene>
    <name evidence="12" type="ORF">QQ008_04905</name>
</gene>
<evidence type="ECO:0000313" key="13">
    <source>
        <dbReference type="Proteomes" id="UP001172082"/>
    </source>
</evidence>
<keyword evidence="13" id="KW-1185">Reference proteome</keyword>
<dbReference type="Pfam" id="PF07715">
    <property type="entry name" value="Plug"/>
    <property type="match status" value="1"/>
</dbReference>
<dbReference type="NCBIfam" id="TIGR04056">
    <property type="entry name" value="OMP_RagA_SusC"/>
    <property type="match status" value="1"/>
</dbReference>
<dbReference type="Proteomes" id="UP001172082">
    <property type="component" value="Unassembled WGS sequence"/>
</dbReference>
<evidence type="ECO:0000256" key="6">
    <source>
        <dbReference type="ARBA" id="ARBA00023136"/>
    </source>
</evidence>
<dbReference type="Gene3D" id="2.40.170.20">
    <property type="entry name" value="TonB-dependent receptor, beta-barrel domain"/>
    <property type="match status" value="1"/>
</dbReference>
<dbReference type="PROSITE" id="PS52016">
    <property type="entry name" value="TONB_DEPENDENT_REC_3"/>
    <property type="match status" value="1"/>
</dbReference>
<proteinExistence type="inferred from homology"/>
<keyword evidence="7 8" id="KW-0998">Cell outer membrane</keyword>
<sequence>MQIKILQTLIKLSKLSFCILCIICLSLSSLIARESKAQVKSVKEVQIDINLNQVSLFKALKMIEDRTSFNFVLSKEKINLNQKVDLDINRGTVEEALLDLSRQAGVSFKQINENIDVRHLDKRKKDLAVEILRDKTIVGKVTDENGNGLPGVNVLVKDTSIGIVTDIEGNYKLNVPDDATTLVFSYVGYLTEEVDITGRTTVDFVLTPDVETLSEVVVVGYGTQAKKDVTGAITSIGSETIEQRPVTSVDNVLQGLAPGLNVGARDNAPGQLSRITVRSIGSLSAGYEPLWVIDGFPTDQRNAQSINPADIQSIEILKDASSTAIYGSRGANGVIIITTKKGKQGDARFDVSVNTGFSSVPESARYDVLNAQEYVQYHTEANGGVTPDFITNFWDGQTDTDWQDELLKTGTFQNYSISASGGTEKVTYLLSGNYTDQSGVISGQGFTKYSARMNLEYHPSDRITFSLSLAPNYSIVSASDNTEVNGLAGLFSSAYSQAVQLAPIIPVRRNDGSFSVGADMTGFNPLGNPLETVQRYKSTQDIFRFLGGMNLAIEPIEGLILKSSISTNLGSDSFERLYNAPNDGITRNGYPVVSTLGLAKQQQVGWLNENIVTYKRQIGQDHAFDILGGFTLQKDQFEALGANVSELQVQGPIILSLGNSETLTSFNSLSENTLVSLLGRANYSFKERYLLTATVRRDGSSRFGANNRNQTFGSFALGWRLSKEPFIQDLGFVDNAKLRVSYGSTGSNAIPNFIARPSLNPVNQAFGSAQVTGIRISSPGNPGLTWETSKQLNIGLDLTLFDDKFNIVLDYYNNETTSLLLSRNLVASSGFTGFLTNIGSMRNKGIELAANVNLIENSEFSWSVGGNVTKNDQEILDLGGDDEIRNFFGALRRTVGGELQNIHVTRAVGILREGQTLPDGVFAASATPQPGDIIYEDVDGNGAISNFLGPDGQNLEGTNLDWVFGFNTKVRYKGFELSALFQGQSGGYILDLYNIQIGAPSAAPGAPNLNFSKEYWYDGRYISESQPGDGRTPAAGRFNDGISTVSSLGNQKTDYLRFKNITLTYSIPETLLSKIGIMNATIFTSIENVKTWTDFIGVNPDLRFISNGGPSLFGGSRIPGVSDGRELGLTIGVGNPLPRIWTFGVNFSF</sequence>
<evidence type="ECO:0000256" key="2">
    <source>
        <dbReference type="ARBA" id="ARBA00022448"/>
    </source>
</evidence>
<name>A0ABT8KJQ8_9BACT</name>
<dbReference type="SUPFAM" id="SSF49464">
    <property type="entry name" value="Carboxypeptidase regulatory domain-like"/>
    <property type="match status" value="1"/>
</dbReference>
<dbReference type="EMBL" id="JAUJEA010000001">
    <property type="protein sequence ID" value="MDN5200683.1"/>
    <property type="molecule type" value="Genomic_DNA"/>
</dbReference>
<keyword evidence="5 9" id="KW-0798">TonB box</keyword>
<dbReference type="InterPro" id="IPR000531">
    <property type="entry name" value="Beta-barrel_TonB"/>
</dbReference>
<evidence type="ECO:0000256" key="5">
    <source>
        <dbReference type="ARBA" id="ARBA00023077"/>
    </source>
</evidence>
<evidence type="ECO:0000259" key="11">
    <source>
        <dbReference type="Pfam" id="PF07715"/>
    </source>
</evidence>
<comment type="caution">
    <text evidence="12">The sequence shown here is derived from an EMBL/GenBank/DDBJ whole genome shotgun (WGS) entry which is preliminary data.</text>
</comment>
<keyword evidence="3 8" id="KW-1134">Transmembrane beta strand</keyword>
<keyword evidence="2 8" id="KW-0813">Transport</keyword>
<reference evidence="12" key="1">
    <citation type="submission" date="2023-06" db="EMBL/GenBank/DDBJ databases">
        <title>Genomic of Parafulvivirga corallium.</title>
        <authorList>
            <person name="Wang G."/>
        </authorList>
    </citation>
    <scope>NUCLEOTIDE SEQUENCE</scope>
    <source>
        <strain evidence="12">BMA10</strain>
    </source>
</reference>
<keyword evidence="6 8" id="KW-0472">Membrane</keyword>
<dbReference type="Gene3D" id="2.60.40.1120">
    <property type="entry name" value="Carboxypeptidase-like, regulatory domain"/>
    <property type="match status" value="1"/>
</dbReference>
<dbReference type="InterPro" id="IPR008969">
    <property type="entry name" value="CarboxyPept-like_regulatory"/>
</dbReference>
<dbReference type="Gene3D" id="2.170.130.10">
    <property type="entry name" value="TonB-dependent receptor, plug domain"/>
    <property type="match status" value="1"/>
</dbReference>
<evidence type="ECO:0000256" key="1">
    <source>
        <dbReference type="ARBA" id="ARBA00004571"/>
    </source>
</evidence>
<keyword evidence="4 8" id="KW-0812">Transmembrane</keyword>
<evidence type="ECO:0000313" key="12">
    <source>
        <dbReference type="EMBL" id="MDN5200683.1"/>
    </source>
</evidence>
<feature type="domain" description="TonB-dependent receptor-like beta-barrel" evidence="10">
    <location>
        <begin position="433"/>
        <end position="872"/>
    </location>
</feature>
<dbReference type="InterPro" id="IPR036942">
    <property type="entry name" value="Beta-barrel_TonB_sf"/>
</dbReference>
<evidence type="ECO:0000256" key="9">
    <source>
        <dbReference type="RuleBase" id="RU003357"/>
    </source>
</evidence>
<dbReference type="InterPro" id="IPR012910">
    <property type="entry name" value="Plug_dom"/>
</dbReference>
<dbReference type="InterPro" id="IPR037066">
    <property type="entry name" value="Plug_dom_sf"/>
</dbReference>
<organism evidence="12 13">
    <name type="scientific">Splendidivirga corallicola</name>
    <dbReference type="NCBI Taxonomy" id="3051826"/>
    <lineage>
        <taxon>Bacteria</taxon>
        <taxon>Pseudomonadati</taxon>
        <taxon>Bacteroidota</taxon>
        <taxon>Cytophagia</taxon>
        <taxon>Cytophagales</taxon>
        <taxon>Splendidivirgaceae</taxon>
        <taxon>Splendidivirga</taxon>
    </lineage>
</organism>
<dbReference type="Pfam" id="PF00593">
    <property type="entry name" value="TonB_dep_Rec_b-barrel"/>
    <property type="match status" value="1"/>
</dbReference>
<dbReference type="Pfam" id="PF13715">
    <property type="entry name" value="CarbopepD_reg_2"/>
    <property type="match status" value="1"/>
</dbReference>